<organism evidence="2 3">
    <name type="scientific">Symbiodinium natans</name>
    <dbReference type="NCBI Taxonomy" id="878477"/>
    <lineage>
        <taxon>Eukaryota</taxon>
        <taxon>Sar</taxon>
        <taxon>Alveolata</taxon>
        <taxon>Dinophyceae</taxon>
        <taxon>Suessiales</taxon>
        <taxon>Symbiodiniaceae</taxon>
        <taxon>Symbiodinium</taxon>
    </lineage>
</organism>
<dbReference type="EMBL" id="CAJNDS010002204">
    <property type="protein sequence ID" value="CAE7371181.1"/>
    <property type="molecule type" value="Genomic_DNA"/>
</dbReference>
<feature type="region of interest" description="Disordered" evidence="1">
    <location>
        <begin position="47"/>
        <end position="70"/>
    </location>
</feature>
<gene>
    <name evidence="2" type="ORF">SNAT2548_LOCUS20260</name>
</gene>
<reference evidence="2" key="1">
    <citation type="submission" date="2021-02" db="EMBL/GenBank/DDBJ databases">
        <authorList>
            <person name="Dougan E. K."/>
            <person name="Rhodes N."/>
            <person name="Thang M."/>
            <person name="Chan C."/>
        </authorList>
    </citation>
    <scope>NUCLEOTIDE SEQUENCE</scope>
</reference>
<feature type="compositionally biased region" description="Pro residues" evidence="1">
    <location>
        <begin position="50"/>
        <end position="60"/>
    </location>
</feature>
<comment type="caution">
    <text evidence="2">The sequence shown here is derived from an EMBL/GenBank/DDBJ whole genome shotgun (WGS) entry which is preliminary data.</text>
</comment>
<proteinExistence type="predicted"/>
<dbReference type="OrthoDB" id="10451149at2759"/>
<sequence length="113" mass="12420">MCQEGDGLPPGLSAALPPEWHARPFCLLPQSIPVIWLERQDAEVVRRKPPPIVPRSPMPPMGASSSRCGCGGHMQSPLLGQRVESKEWFANNAKLKEARPESHVSHACLRHVS</sequence>
<name>A0A812QGS8_9DINO</name>
<evidence type="ECO:0000313" key="3">
    <source>
        <dbReference type="Proteomes" id="UP000604046"/>
    </source>
</evidence>
<keyword evidence="3" id="KW-1185">Reference proteome</keyword>
<evidence type="ECO:0000256" key="1">
    <source>
        <dbReference type="SAM" id="MobiDB-lite"/>
    </source>
</evidence>
<dbReference type="AlphaFoldDB" id="A0A812QGS8"/>
<evidence type="ECO:0000313" key="2">
    <source>
        <dbReference type="EMBL" id="CAE7371181.1"/>
    </source>
</evidence>
<accession>A0A812QGS8</accession>
<dbReference type="Proteomes" id="UP000604046">
    <property type="component" value="Unassembled WGS sequence"/>
</dbReference>
<protein>
    <submittedName>
        <fullName evidence="2">Uncharacterized protein</fullName>
    </submittedName>
</protein>